<reference evidence="7" key="1">
    <citation type="submission" date="2021-01" db="EMBL/GenBank/DDBJ databases">
        <title>KCTC 19127 draft genome.</title>
        <authorList>
            <person name="An D."/>
        </authorList>
    </citation>
    <scope>NUCLEOTIDE SEQUENCE</scope>
    <source>
        <strain evidence="7">KCTC 19127</strain>
    </source>
</reference>
<evidence type="ECO:0000256" key="1">
    <source>
        <dbReference type="ARBA" id="ARBA00004651"/>
    </source>
</evidence>
<proteinExistence type="predicted"/>
<dbReference type="Pfam" id="PF02653">
    <property type="entry name" value="BPD_transp_2"/>
    <property type="match status" value="1"/>
</dbReference>
<feature type="transmembrane region" description="Helical" evidence="6">
    <location>
        <begin position="108"/>
        <end position="126"/>
    </location>
</feature>
<dbReference type="RefSeq" id="WP_205257476.1">
    <property type="nucleotide sequence ID" value="NZ_BAAAPV010000003.1"/>
</dbReference>
<comment type="caution">
    <text evidence="7">The sequence shown here is derived from an EMBL/GenBank/DDBJ whole genome shotgun (WGS) entry which is preliminary data.</text>
</comment>
<dbReference type="GO" id="GO:0022857">
    <property type="term" value="F:transmembrane transporter activity"/>
    <property type="evidence" value="ECO:0007669"/>
    <property type="project" value="InterPro"/>
</dbReference>
<feature type="transmembrane region" description="Helical" evidence="6">
    <location>
        <begin position="258"/>
        <end position="278"/>
    </location>
</feature>
<evidence type="ECO:0000256" key="5">
    <source>
        <dbReference type="ARBA" id="ARBA00023136"/>
    </source>
</evidence>
<keyword evidence="5 6" id="KW-0472">Membrane</keyword>
<dbReference type="AlphaFoldDB" id="A0A939C6N4"/>
<evidence type="ECO:0000256" key="6">
    <source>
        <dbReference type="SAM" id="Phobius"/>
    </source>
</evidence>
<dbReference type="EMBL" id="JAERWL010000010">
    <property type="protein sequence ID" value="MBM9477362.1"/>
    <property type="molecule type" value="Genomic_DNA"/>
</dbReference>
<organism evidence="7 8">
    <name type="scientific">Nakamurella flavida</name>
    <dbReference type="NCBI Taxonomy" id="363630"/>
    <lineage>
        <taxon>Bacteria</taxon>
        <taxon>Bacillati</taxon>
        <taxon>Actinomycetota</taxon>
        <taxon>Actinomycetes</taxon>
        <taxon>Nakamurellales</taxon>
        <taxon>Nakamurellaceae</taxon>
        <taxon>Nakamurella</taxon>
    </lineage>
</organism>
<evidence type="ECO:0000256" key="3">
    <source>
        <dbReference type="ARBA" id="ARBA00022692"/>
    </source>
</evidence>
<dbReference type="GO" id="GO:0005886">
    <property type="term" value="C:plasma membrane"/>
    <property type="evidence" value="ECO:0007669"/>
    <property type="project" value="UniProtKB-SubCell"/>
</dbReference>
<feature type="transmembrane region" description="Helical" evidence="6">
    <location>
        <begin position="132"/>
        <end position="152"/>
    </location>
</feature>
<evidence type="ECO:0000256" key="2">
    <source>
        <dbReference type="ARBA" id="ARBA00022475"/>
    </source>
</evidence>
<evidence type="ECO:0000256" key="4">
    <source>
        <dbReference type="ARBA" id="ARBA00022989"/>
    </source>
</evidence>
<sequence length="359" mass="37446">MTTQIPAPDPTESSPRVGWLRAGARRVVPLGLRQSVLAVVLGLVVCFGVILLVADDPATAFSSFLTGTFKTRYAFGNMIAIGTVLIFTALAATVSFRAGAFNIGTEGQLVLGGLVAAVVVVAVPGPGILAQLVALVCAALAGAAWVALPAWLRIRFGTNEILTTLMFNYIAADLALFLVNRFFRDKTSGAVETPPLPTDLWLTRLLVPSPANVGVILALLVAAGAWLVFDRTRTGRRMEIAGVQPAFAEYLGIRSTRYLLTSLLSSGALAGLGGGVAVLGITHAYVSGFSPQYGFLGITVALIGRLRPGGVVLAAFLYAMLMTGATSMQSASNVPFALVFVLQGVLVLLVTSQRIGGRS</sequence>
<dbReference type="CDD" id="cd06580">
    <property type="entry name" value="TM_PBP1_transp_TpRbsC_like"/>
    <property type="match status" value="1"/>
</dbReference>
<keyword evidence="2" id="KW-1003">Cell membrane</keyword>
<dbReference type="PANTHER" id="PTHR47089">
    <property type="entry name" value="ABC TRANSPORTER, PERMEASE PROTEIN"/>
    <property type="match status" value="1"/>
</dbReference>
<name>A0A939C6N4_9ACTN</name>
<dbReference type="Proteomes" id="UP000663801">
    <property type="component" value="Unassembled WGS sequence"/>
</dbReference>
<comment type="subcellular location">
    <subcellularLocation>
        <location evidence="1">Cell membrane</location>
        <topology evidence="1">Multi-pass membrane protein</topology>
    </subcellularLocation>
</comment>
<gene>
    <name evidence="7" type="ORF">JL107_12990</name>
</gene>
<protein>
    <submittedName>
        <fullName evidence="7">ABC transporter permease</fullName>
    </submittedName>
</protein>
<feature type="transmembrane region" description="Helical" evidence="6">
    <location>
        <begin position="74"/>
        <end position="96"/>
    </location>
</feature>
<keyword evidence="3 6" id="KW-0812">Transmembrane</keyword>
<evidence type="ECO:0000313" key="7">
    <source>
        <dbReference type="EMBL" id="MBM9477362.1"/>
    </source>
</evidence>
<evidence type="ECO:0000313" key="8">
    <source>
        <dbReference type="Proteomes" id="UP000663801"/>
    </source>
</evidence>
<accession>A0A939C6N4</accession>
<feature type="transmembrane region" description="Helical" evidence="6">
    <location>
        <begin position="334"/>
        <end position="351"/>
    </location>
</feature>
<dbReference type="PANTHER" id="PTHR47089:SF1">
    <property type="entry name" value="GUANOSINE ABC TRANSPORTER PERMEASE PROTEIN NUPP"/>
    <property type="match status" value="1"/>
</dbReference>
<keyword evidence="8" id="KW-1185">Reference proteome</keyword>
<dbReference type="InterPro" id="IPR001851">
    <property type="entry name" value="ABC_transp_permease"/>
</dbReference>
<feature type="transmembrane region" description="Helical" evidence="6">
    <location>
        <begin position="164"/>
        <end position="183"/>
    </location>
</feature>
<feature type="transmembrane region" description="Helical" evidence="6">
    <location>
        <begin position="211"/>
        <end position="229"/>
    </location>
</feature>
<feature type="transmembrane region" description="Helical" evidence="6">
    <location>
        <begin position="35"/>
        <end position="54"/>
    </location>
</feature>
<keyword evidence="4 6" id="KW-1133">Transmembrane helix</keyword>